<keyword evidence="4" id="KW-0547">Nucleotide-binding</keyword>
<dbReference type="Gene3D" id="3.30.565.10">
    <property type="entry name" value="Histidine kinase-like ATPase, C-terminal domain"/>
    <property type="match status" value="1"/>
</dbReference>
<evidence type="ECO:0000256" key="2">
    <source>
        <dbReference type="SAM" id="MobiDB-lite"/>
    </source>
</evidence>
<dbReference type="InterPro" id="IPR036890">
    <property type="entry name" value="HATPase_C_sf"/>
</dbReference>
<keyword evidence="1" id="KW-0418">Kinase</keyword>
<evidence type="ECO:0000313" key="4">
    <source>
        <dbReference type="EMBL" id="MFC6060486.1"/>
    </source>
</evidence>
<evidence type="ECO:0000256" key="1">
    <source>
        <dbReference type="ARBA" id="ARBA00022527"/>
    </source>
</evidence>
<evidence type="ECO:0000259" key="3">
    <source>
        <dbReference type="Pfam" id="PF13581"/>
    </source>
</evidence>
<dbReference type="PANTHER" id="PTHR35526:SF3">
    <property type="entry name" value="ANTI-SIGMA-F FACTOR RSBW"/>
    <property type="match status" value="1"/>
</dbReference>
<dbReference type="SUPFAM" id="SSF55874">
    <property type="entry name" value="ATPase domain of HSP90 chaperone/DNA topoisomerase II/histidine kinase"/>
    <property type="match status" value="1"/>
</dbReference>
<feature type="region of interest" description="Disordered" evidence="2">
    <location>
        <begin position="1"/>
        <end position="25"/>
    </location>
</feature>
<protein>
    <submittedName>
        <fullName evidence="4">ATP-binding protein</fullName>
    </submittedName>
</protein>
<dbReference type="GO" id="GO:0005524">
    <property type="term" value="F:ATP binding"/>
    <property type="evidence" value="ECO:0007669"/>
    <property type="project" value="UniProtKB-KW"/>
</dbReference>
<gene>
    <name evidence="4" type="ORF">ACFP50_35325</name>
</gene>
<keyword evidence="4" id="KW-0067">ATP-binding</keyword>
<proteinExistence type="predicted"/>
<dbReference type="Pfam" id="PF13581">
    <property type="entry name" value="HATPase_c_2"/>
    <property type="match status" value="1"/>
</dbReference>
<dbReference type="Proteomes" id="UP001596242">
    <property type="component" value="Unassembled WGS sequence"/>
</dbReference>
<keyword evidence="1" id="KW-0723">Serine/threonine-protein kinase</keyword>
<accession>A0ABW1M9K1</accession>
<organism evidence="4 5">
    <name type="scientific">Streptomyces pratens</name>
    <dbReference type="NCBI Taxonomy" id="887456"/>
    <lineage>
        <taxon>Bacteria</taxon>
        <taxon>Bacillati</taxon>
        <taxon>Actinomycetota</taxon>
        <taxon>Actinomycetes</taxon>
        <taxon>Kitasatosporales</taxon>
        <taxon>Streptomycetaceae</taxon>
        <taxon>Streptomyces</taxon>
    </lineage>
</organism>
<keyword evidence="5" id="KW-1185">Reference proteome</keyword>
<name>A0ABW1M9K1_9ACTN</name>
<dbReference type="CDD" id="cd16936">
    <property type="entry name" value="HATPase_RsbW-like"/>
    <property type="match status" value="1"/>
</dbReference>
<dbReference type="EMBL" id="JBHSPT010000125">
    <property type="protein sequence ID" value="MFC6060486.1"/>
    <property type="molecule type" value="Genomic_DNA"/>
</dbReference>
<comment type="caution">
    <text evidence="4">The sequence shown here is derived from an EMBL/GenBank/DDBJ whole genome shotgun (WGS) entry which is preliminary data.</text>
</comment>
<dbReference type="InterPro" id="IPR003594">
    <property type="entry name" value="HATPase_dom"/>
</dbReference>
<evidence type="ECO:0000313" key="5">
    <source>
        <dbReference type="Proteomes" id="UP001596242"/>
    </source>
</evidence>
<feature type="domain" description="Histidine kinase/HSP90-like ATPase" evidence="3">
    <location>
        <begin position="53"/>
        <end position="148"/>
    </location>
</feature>
<keyword evidence="1" id="KW-0808">Transferase</keyword>
<reference evidence="5" key="1">
    <citation type="journal article" date="2019" name="Int. J. Syst. Evol. Microbiol.">
        <title>The Global Catalogue of Microorganisms (GCM) 10K type strain sequencing project: providing services to taxonomists for standard genome sequencing and annotation.</title>
        <authorList>
            <consortium name="The Broad Institute Genomics Platform"/>
            <consortium name="The Broad Institute Genome Sequencing Center for Infectious Disease"/>
            <person name="Wu L."/>
            <person name="Ma J."/>
        </authorList>
    </citation>
    <scope>NUCLEOTIDE SEQUENCE [LARGE SCALE GENOMIC DNA]</scope>
    <source>
        <strain evidence="5">JCM 12763</strain>
    </source>
</reference>
<dbReference type="PANTHER" id="PTHR35526">
    <property type="entry name" value="ANTI-SIGMA-F FACTOR RSBW-RELATED"/>
    <property type="match status" value="1"/>
</dbReference>
<dbReference type="RefSeq" id="WP_386406635.1">
    <property type="nucleotide sequence ID" value="NZ_JBHSPT010000125.1"/>
</dbReference>
<dbReference type="InterPro" id="IPR050267">
    <property type="entry name" value="Anti-sigma-factor_SerPK"/>
</dbReference>
<sequence length="172" mass="18344">MTSAPPSRKGAAVEAGGHGQERRLGQTRLTNDLLNVCFEISPRRAGGDIAEGDARRVQMARRVTAARLRYCGLESLVDDATLIVSELVTNSIQHSGGTQITFILTVDGGFLRISVHDEMPGRPVVCNTDDDAERGRGLFLVQCLTAAHGVTWGTSDDGATTWCNLALPGGRP</sequence>